<dbReference type="Proteomes" id="UP001200022">
    <property type="component" value="Unassembled WGS sequence"/>
</dbReference>
<keyword evidence="3" id="KW-1185">Reference proteome</keyword>
<sequence length="256" mass="28784">MKNIIVLFTLTLFIFSCSKENDENTTTPEVSTTFNFIHYWDETAVFKILFNIIQFTNANGDDLSITKLRYIVSKIAFQKANGDDIVISGYNLVDVTNGTNLSFVPSTKIPIGNYSNVSFTFGFDDVYNSGNYPDLNSASWNVPEMLGGGYHYMQLEGKFIDENSNETGYAYHTIRAVDNTGSTLVLQDTSIEVNLGPVNITQNVTFNIAMNIAEWFKNPNTWNLNELNNALMPNYDAQIMMNENGQNVFSLESVIQ</sequence>
<accession>A0ABS9IGB9</accession>
<evidence type="ECO:0000259" key="1">
    <source>
        <dbReference type="Pfam" id="PF20243"/>
    </source>
</evidence>
<comment type="caution">
    <text evidence="2">The sequence shown here is derived from an EMBL/GenBank/DDBJ whole genome shotgun (WGS) entry which is preliminary data.</text>
</comment>
<proteinExistence type="predicted"/>
<dbReference type="EMBL" id="JAKKDV010000001">
    <property type="protein sequence ID" value="MCF7559797.1"/>
    <property type="molecule type" value="Genomic_DNA"/>
</dbReference>
<dbReference type="InterPro" id="IPR046863">
    <property type="entry name" value="MbnP-like_dom"/>
</dbReference>
<reference evidence="2 3" key="1">
    <citation type="submission" date="2022-01" db="EMBL/GenBank/DDBJ databases">
        <title>Draft genome sequence of Sabulilitoribacter multivorans KCTC 32326.</title>
        <authorList>
            <person name="Oh J.-S."/>
        </authorList>
    </citation>
    <scope>NUCLEOTIDE SEQUENCE [LARGE SCALE GENOMIC DNA]</scope>
    <source>
        <strain evidence="2 3">M-M16</strain>
    </source>
</reference>
<name>A0ABS9IGB9_9FLAO</name>
<feature type="domain" description="Copper-binding protein MbnP-like" evidence="1">
    <location>
        <begin position="32"/>
        <end position="228"/>
    </location>
</feature>
<organism evidence="2 3">
    <name type="scientific">Flaviramulus multivorans</name>
    <dbReference type="NCBI Taxonomy" id="1304750"/>
    <lineage>
        <taxon>Bacteria</taxon>
        <taxon>Pseudomonadati</taxon>
        <taxon>Bacteroidota</taxon>
        <taxon>Flavobacteriia</taxon>
        <taxon>Flavobacteriales</taxon>
        <taxon>Flavobacteriaceae</taxon>
        <taxon>Flaviramulus</taxon>
    </lineage>
</organism>
<evidence type="ECO:0000313" key="2">
    <source>
        <dbReference type="EMBL" id="MCF7559797.1"/>
    </source>
</evidence>
<protein>
    <recommendedName>
        <fullName evidence="1">Copper-binding protein MbnP-like domain-containing protein</fullName>
    </recommendedName>
</protein>
<dbReference type="RefSeq" id="WP_237230463.1">
    <property type="nucleotide sequence ID" value="NZ_JAKKDV010000001.1"/>
</dbReference>
<evidence type="ECO:0000313" key="3">
    <source>
        <dbReference type="Proteomes" id="UP001200022"/>
    </source>
</evidence>
<dbReference type="Pfam" id="PF20243">
    <property type="entry name" value="MbnP"/>
    <property type="match status" value="1"/>
</dbReference>
<dbReference type="PROSITE" id="PS51257">
    <property type="entry name" value="PROKAR_LIPOPROTEIN"/>
    <property type="match status" value="1"/>
</dbReference>
<gene>
    <name evidence="2" type="ORF">L3X39_04040</name>
</gene>